<feature type="compositionally biased region" description="Low complexity" evidence="1">
    <location>
        <begin position="535"/>
        <end position="544"/>
    </location>
</feature>
<dbReference type="InterPro" id="IPR058831">
    <property type="entry name" value="LolA-like_dom_2nd"/>
</dbReference>
<dbReference type="EMBL" id="JBJQND010000017">
    <property type="protein sequence ID" value="KAL3841917.1"/>
    <property type="molecule type" value="Genomic_DNA"/>
</dbReference>
<dbReference type="PANTHER" id="PTHR36902">
    <property type="entry name" value="ENRICHED IN SURFACE-LABELED PROTEOME PROTEIN 9"/>
    <property type="match status" value="1"/>
</dbReference>
<feature type="region of interest" description="Disordered" evidence="1">
    <location>
        <begin position="501"/>
        <end position="546"/>
    </location>
</feature>
<comment type="caution">
    <text evidence="3">The sequence shown here is derived from an EMBL/GenBank/DDBJ whole genome shotgun (WGS) entry which is preliminary data.</text>
</comment>
<protein>
    <recommendedName>
        <fullName evidence="2">LolA-like domain-containing protein</fullName>
    </recommendedName>
</protein>
<keyword evidence="4" id="KW-1185">Reference proteome</keyword>
<dbReference type="PANTHER" id="PTHR36902:SF1">
    <property type="entry name" value="ENRICHED IN SURFACE-LABELED PROTEOME PROTEIN 9"/>
    <property type="match status" value="1"/>
</dbReference>
<name>A0ABD3TYL6_SINWO</name>
<feature type="compositionally biased region" description="Polar residues" evidence="1">
    <location>
        <begin position="502"/>
        <end position="523"/>
    </location>
</feature>
<feature type="compositionally biased region" description="Polar residues" evidence="1">
    <location>
        <begin position="438"/>
        <end position="454"/>
    </location>
</feature>
<organism evidence="3 4">
    <name type="scientific">Sinanodonta woodiana</name>
    <name type="common">Chinese pond mussel</name>
    <name type="synonym">Anodonta woodiana</name>
    <dbReference type="NCBI Taxonomy" id="1069815"/>
    <lineage>
        <taxon>Eukaryota</taxon>
        <taxon>Metazoa</taxon>
        <taxon>Spiralia</taxon>
        <taxon>Lophotrochozoa</taxon>
        <taxon>Mollusca</taxon>
        <taxon>Bivalvia</taxon>
        <taxon>Autobranchia</taxon>
        <taxon>Heteroconchia</taxon>
        <taxon>Palaeoheterodonta</taxon>
        <taxon>Unionida</taxon>
        <taxon>Unionoidea</taxon>
        <taxon>Unionidae</taxon>
        <taxon>Unioninae</taxon>
        <taxon>Sinanodonta</taxon>
    </lineage>
</organism>
<reference evidence="3 4" key="1">
    <citation type="submission" date="2024-11" db="EMBL/GenBank/DDBJ databases">
        <title>Chromosome-level genome assembly of the freshwater bivalve Anodonta woodiana.</title>
        <authorList>
            <person name="Chen X."/>
        </authorList>
    </citation>
    <scope>NUCLEOTIDE SEQUENCE [LARGE SCALE GENOMIC DNA]</scope>
    <source>
        <strain evidence="3">MN2024</strain>
        <tissue evidence="3">Gills</tissue>
    </source>
</reference>
<accession>A0ABD3TYL6</accession>
<dbReference type="AlphaFoldDB" id="A0ABD3TYL6"/>
<evidence type="ECO:0000259" key="2">
    <source>
        <dbReference type="Pfam" id="PF25898"/>
    </source>
</evidence>
<evidence type="ECO:0000313" key="4">
    <source>
        <dbReference type="Proteomes" id="UP001634394"/>
    </source>
</evidence>
<feature type="compositionally biased region" description="Low complexity" evidence="1">
    <location>
        <begin position="379"/>
        <end position="424"/>
    </location>
</feature>
<gene>
    <name evidence="3" type="ORF">ACJMK2_020006</name>
</gene>
<feature type="region of interest" description="Disordered" evidence="1">
    <location>
        <begin position="349"/>
        <end position="454"/>
    </location>
</feature>
<proteinExistence type="predicted"/>
<dbReference type="Pfam" id="PF25898">
    <property type="entry name" value="LolA_2nd_metazoa"/>
    <property type="match status" value="1"/>
</dbReference>
<evidence type="ECO:0000313" key="3">
    <source>
        <dbReference type="EMBL" id="KAL3841917.1"/>
    </source>
</evidence>
<dbReference type="Proteomes" id="UP001634394">
    <property type="component" value="Unassembled WGS sequence"/>
</dbReference>
<evidence type="ECO:0000256" key="1">
    <source>
        <dbReference type="SAM" id="MobiDB-lite"/>
    </source>
</evidence>
<sequence>MTVDIIHQLPPIGVFCPGRMNQQPINSIPQSFGATLEIIDQDFKTIRYENIWFNAEKKLVRRDYKLAQGTDPDPSSDIYDFNLGIHYSIDPYTGSCVGPSLSNIGDLFVDETLRKDLIRMQSAESYFHIAGAQIQYVGKNGWTEAVDLVLQPGSLFRMDLWLGGSTNAVINNVLQFNSYSPPQSIFNVAPCYQSQNKTRVLFHFVVYGNKTDLDQVSREFLMEKLHTEIIKKAFLHPLRLTEALVQIVGQNDVYFAATLLDLSPLVNSKLYYPTGDQHSLDLAFDFLRAAMEGDWTVTVVNTLNENITLHSQELKRIDYFNEFTKTTPQTTTTPLTPFIPPFSIKIPTPPVLTTTPELTPPPPDNPTVTPILTPPPPGKATSTTSKSSLPTSKSPFPTSKSPFPTSKSTHTTSKPLLTTTQTPSMSSKPTRKHVPYLSGSTSKPRQSAAQNSTPCHTTCVPCPQITSCPNVIKSTCPPCPKLTLCPTLPPTTTSKITCPKIPTQSGTVGPPLQSTGSFSTSTHSVKDPQHQQQKSGSSSGSSSGLSGGKISTLSELQFQVKVDCYSEELVYSWIKKFSELEDQGISIEK</sequence>
<feature type="domain" description="LolA-like" evidence="2">
    <location>
        <begin position="11"/>
        <end position="140"/>
    </location>
</feature>